<comment type="subcellular location">
    <subcellularLocation>
        <location evidence="1">Cell membrane</location>
        <topology evidence="1">Multi-pass membrane protein</topology>
    </subcellularLocation>
</comment>
<dbReference type="AlphaFoldDB" id="A0AAJ6BFM9"/>
<dbReference type="PIRSF" id="PIRSF006060">
    <property type="entry name" value="AA_transporter"/>
    <property type="match status" value="1"/>
</dbReference>
<keyword evidence="2" id="KW-0813">Transport</keyword>
<dbReference type="GO" id="GO:0006865">
    <property type="term" value="P:amino acid transport"/>
    <property type="evidence" value="ECO:0007669"/>
    <property type="project" value="UniProtKB-KW"/>
</dbReference>
<proteinExistence type="predicted"/>
<evidence type="ECO:0000256" key="6">
    <source>
        <dbReference type="ARBA" id="ARBA00022989"/>
    </source>
</evidence>
<name>A0AAJ6BFM9_9PSED</name>
<dbReference type="Gene3D" id="1.20.1740.10">
    <property type="entry name" value="Amino acid/polyamine transporter I"/>
    <property type="match status" value="1"/>
</dbReference>
<protein>
    <submittedName>
        <fullName evidence="10">D-serine/D-alanine/glycine transporter</fullName>
    </submittedName>
</protein>
<evidence type="ECO:0000313" key="10">
    <source>
        <dbReference type="EMBL" id="WEK33231.1"/>
    </source>
</evidence>
<feature type="transmembrane region" description="Helical" evidence="8">
    <location>
        <begin position="282"/>
        <end position="303"/>
    </location>
</feature>
<keyword evidence="3" id="KW-1003">Cell membrane</keyword>
<evidence type="ECO:0000313" key="11">
    <source>
        <dbReference type="Proteomes" id="UP001216329"/>
    </source>
</evidence>
<feature type="transmembrane region" description="Helical" evidence="8">
    <location>
        <begin position="206"/>
        <end position="230"/>
    </location>
</feature>
<evidence type="ECO:0000256" key="5">
    <source>
        <dbReference type="ARBA" id="ARBA00022970"/>
    </source>
</evidence>
<dbReference type="NCBIfam" id="NF008272">
    <property type="entry name" value="PRK11049.1"/>
    <property type="match status" value="1"/>
</dbReference>
<feature type="transmembrane region" description="Helical" evidence="8">
    <location>
        <begin position="346"/>
        <end position="364"/>
    </location>
</feature>
<evidence type="ECO:0000256" key="1">
    <source>
        <dbReference type="ARBA" id="ARBA00004651"/>
    </source>
</evidence>
<evidence type="ECO:0000259" key="9">
    <source>
        <dbReference type="Pfam" id="PF00324"/>
    </source>
</evidence>
<dbReference type="InterPro" id="IPR004841">
    <property type="entry name" value="AA-permease/SLC12A_dom"/>
</dbReference>
<keyword evidence="4 8" id="KW-0812">Transmembrane</keyword>
<feature type="transmembrane region" description="Helical" evidence="8">
    <location>
        <begin position="104"/>
        <end position="128"/>
    </location>
</feature>
<keyword evidence="7 8" id="KW-0472">Membrane</keyword>
<organism evidence="10 11">
    <name type="scientific">Candidatus Pseudomonas phytovorans</name>
    <dbReference type="NCBI Taxonomy" id="3121377"/>
    <lineage>
        <taxon>Bacteria</taxon>
        <taxon>Pseudomonadati</taxon>
        <taxon>Pseudomonadota</taxon>
        <taxon>Gammaproteobacteria</taxon>
        <taxon>Pseudomonadales</taxon>
        <taxon>Pseudomonadaceae</taxon>
        <taxon>Pseudomonas</taxon>
    </lineage>
</organism>
<gene>
    <name evidence="10" type="primary">cycA</name>
    <name evidence="10" type="synonym">dagA</name>
    <name evidence="10" type="ORF">P0Y58_13905</name>
</gene>
<dbReference type="PROSITE" id="PS00218">
    <property type="entry name" value="AMINO_ACID_PERMEASE_1"/>
    <property type="match status" value="1"/>
</dbReference>
<feature type="transmembrane region" description="Helical" evidence="8">
    <location>
        <begin position="251"/>
        <end position="270"/>
    </location>
</feature>
<feature type="transmembrane region" description="Helical" evidence="8">
    <location>
        <begin position="370"/>
        <end position="396"/>
    </location>
</feature>
<evidence type="ECO:0000256" key="2">
    <source>
        <dbReference type="ARBA" id="ARBA00022448"/>
    </source>
</evidence>
<dbReference type="FunFam" id="1.20.1740.10:FF:000001">
    <property type="entry name" value="Amino acid permease"/>
    <property type="match status" value="1"/>
</dbReference>
<evidence type="ECO:0000256" key="4">
    <source>
        <dbReference type="ARBA" id="ARBA00022692"/>
    </source>
</evidence>
<dbReference type="Proteomes" id="UP001216329">
    <property type="component" value="Chromosome"/>
</dbReference>
<dbReference type="GO" id="GO:0005886">
    <property type="term" value="C:plasma membrane"/>
    <property type="evidence" value="ECO:0007669"/>
    <property type="project" value="UniProtKB-SubCell"/>
</dbReference>
<evidence type="ECO:0000256" key="7">
    <source>
        <dbReference type="ARBA" id="ARBA00023136"/>
    </source>
</evidence>
<dbReference type="InterPro" id="IPR004840">
    <property type="entry name" value="Amino_acid_permease_CS"/>
</dbReference>
<feature type="transmembrane region" description="Helical" evidence="8">
    <location>
        <begin position="164"/>
        <end position="186"/>
    </location>
</feature>
<dbReference type="PANTHER" id="PTHR43495:SF2">
    <property type="entry name" value="D-SERINE_D-ALANINE_GLYCINE TRANSPORTER"/>
    <property type="match status" value="1"/>
</dbReference>
<keyword evidence="5" id="KW-0029">Amino-acid transport</keyword>
<evidence type="ECO:0000256" key="8">
    <source>
        <dbReference type="SAM" id="Phobius"/>
    </source>
</evidence>
<feature type="domain" description="Amino acid permease/ SLC12A" evidence="9">
    <location>
        <begin position="26"/>
        <end position="463"/>
    </location>
</feature>
<feature type="transmembrane region" description="Helical" evidence="8">
    <location>
        <begin position="416"/>
        <end position="434"/>
    </location>
</feature>
<feature type="transmembrane region" description="Helical" evidence="8">
    <location>
        <begin position="440"/>
        <end position="459"/>
    </location>
</feature>
<evidence type="ECO:0000256" key="3">
    <source>
        <dbReference type="ARBA" id="ARBA00022475"/>
    </source>
</evidence>
<sequence length="474" mass="51760">MNNLPHGHCPPEGDAHELKRNLSNRHIQLIAIGGAIGTGLFMGSGKTISLAGPSIIFVYMIIGFMLFFVMRAMGELLLSNLQYKSFIDFAADLLGPWAGFFTGWTYWFCWIVTGIADVIAISAYTQFWFPDMPLWIPALTCVGLLLTLNLMTVKMFGEMEFWFAMIKIVAICALVCTGFYMVAAAYQSPVGHTAALANLWNDGGMFPHGAMGFFAGFQIAVFAFVGIELVGTTAAETKNPERNLPRAINSIPVRIIVFYVLALIAIMAVTPWREVVANKSPFVELFVLAGLPAAAGIINFVVLTSAMSSANSGVFSTSRMLYGLAKDGDAPGKFGALSRRAVPSNGLMFSCVCLTGGALVIYLVPNMLDAFTLITTVSALLFMFVWSIILLSYLAYRKQRDPLHQASKYKMPGGTVMCRVCLAFFAFILALLALEADTRMALYLVPVWFAVLGLSYRAIRQKKQATAQLSFDAD</sequence>
<accession>A0AAJ6BFM9</accession>
<dbReference type="Pfam" id="PF00324">
    <property type="entry name" value="AA_permease"/>
    <property type="match status" value="1"/>
</dbReference>
<dbReference type="GO" id="GO:0055085">
    <property type="term" value="P:transmembrane transport"/>
    <property type="evidence" value="ECO:0007669"/>
    <property type="project" value="InterPro"/>
</dbReference>
<feature type="transmembrane region" description="Helical" evidence="8">
    <location>
        <begin position="134"/>
        <end position="152"/>
    </location>
</feature>
<keyword evidence="6 8" id="KW-1133">Transmembrane helix</keyword>
<dbReference type="EMBL" id="CP119325">
    <property type="protein sequence ID" value="WEK33231.1"/>
    <property type="molecule type" value="Genomic_DNA"/>
</dbReference>
<feature type="transmembrane region" description="Helical" evidence="8">
    <location>
        <begin position="50"/>
        <end position="70"/>
    </location>
</feature>
<reference evidence="10" key="1">
    <citation type="submission" date="2023-03" db="EMBL/GenBank/DDBJ databases">
        <title>Andean soil-derived lignocellulolytic bacterial consortium as a source of novel taxa and putative plastic-active enzymes.</title>
        <authorList>
            <person name="Diaz-Garcia L."/>
            <person name="Chuvochina M."/>
            <person name="Feuerriegel G."/>
            <person name="Bunk B."/>
            <person name="Sproer C."/>
            <person name="Streit W.R."/>
            <person name="Rodriguez L.M."/>
            <person name="Overmann J."/>
            <person name="Jimenez D.J."/>
        </authorList>
    </citation>
    <scope>NUCLEOTIDE SEQUENCE</scope>
    <source>
        <strain evidence="10">MAG 876</strain>
    </source>
</reference>
<dbReference type="PANTHER" id="PTHR43495">
    <property type="entry name" value="GABA PERMEASE"/>
    <property type="match status" value="1"/>
</dbReference>